<accession>A0A2I1F670</accession>
<proteinExistence type="predicted"/>
<reference evidence="1 2" key="1">
    <citation type="submission" date="2016-04" db="EMBL/GenBank/DDBJ databases">
        <title>Genome analyses suggest a sexual origin of heterokaryosis in a supposedly ancient asexual fungus.</title>
        <authorList>
            <person name="Ropars J."/>
            <person name="Sedzielewska K."/>
            <person name="Noel J."/>
            <person name="Charron P."/>
            <person name="Farinelli L."/>
            <person name="Marton T."/>
            <person name="Kruger M."/>
            <person name="Pelin A."/>
            <person name="Brachmann A."/>
            <person name="Corradi N."/>
        </authorList>
    </citation>
    <scope>NUCLEOTIDE SEQUENCE [LARGE SCALE GENOMIC DNA]</scope>
    <source>
        <strain evidence="1 2">A5</strain>
    </source>
</reference>
<reference evidence="1 2" key="2">
    <citation type="submission" date="2017-09" db="EMBL/GenBank/DDBJ databases">
        <title>Extensive intraspecific genome diversity in a model arbuscular mycorrhizal fungus.</title>
        <authorList>
            <person name="Chen E.C."/>
            <person name="Morin E."/>
            <person name="Beaudet D."/>
            <person name="Noel J."/>
            <person name="Ndikumana S."/>
            <person name="Charron P."/>
            <person name="St-Onge C."/>
            <person name="Giorgi J."/>
            <person name="Grigoriev I.V."/>
            <person name="Roux C."/>
            <person name="Martin F.M."/>
            <person name="Corradi N."/>
        </authorList>
    </citation>
    <scope>NUCLEOTIDE SEQUENCE [LARGE SCALE GENOMIC DNA]</scope>
    <source>
        <strain evidence="1 2">A5</strain>
    </source>
</reference>
<dbReference type="Proteomes" id="UP000232722">
    <property type="component" value="Unassembled WGS sequence"/>
</dbReference>
<evidence type="ECO:0000313" key="1">
    <source>
        <dbReference type="EMBL" id="PKC01880.1"/>
    </source>
</evidence>
<gene>
    <name evidence="1" type="ORF">RhiirA5_504372</name>
</gene>
<dbReference type="EMBL" id="LLXJ01001497">
    <property type="protein sequence ID" value="PKC01880.1"/>
    <property type="molecule type" value="Genomic_DNA"/>
</dbReference>
<protein>
    <submittedName>
        <fullName evidence="1">Uncharacterized protein</fullName>
    </submittedName>
</protein>
<comment type="caution">
    <text evidence="1">The sequence shown here is derived from an EMBL/GenBank/DDBJ whole genome shotgun (WGS) entry which is preliminary data.</text>
</comment>
<name>A0A2I1F670_9GLOM</name>
<sequence>MEQYIHTVIDQNIRQWSIRAYSPTGDKLSRIQGTKTKKSNFIYPTADILQKNYPKLYPTGPIPCVECKLANDSNLHVGLCLNTTTTSKQYYKDIKTLITLLTDNATGFTHDIADRVNISPLFNVKKDTNSPNGKRSIRDPLLIEYIKQFIHDLTQINNLSGRTKHSNHGNYPELPHNTKPTH</sequence>
<dbReference type="AlphaFoldDB" id="A0A2I1F670"/>
<evidence type="ECO:0000313" key="2">
    <source>
        <dbReference type="Proteomes" id="UP000232722"/>
    </source>
</evidence>
<organism evidence="1 2">
    <name type="scientific">Rhizophagus irregularis</name>
    <dbReference type="NCBI Taxonomy" id="588596"/>
    <lineage>
        <taxon>Eukaryota</taxon>
        <taxon>Fungi</taxon>
        <taxon>Fungi incertae sedis</taxon>
        <taxon>Mucoromycota</taxon>
        <taxon>Glomeromycotina</taxon>
        <taxon>Glomeromycetes</taxon>
        <taxon>Glomerales</taxon>
        <taxon>Glomeraceae</taxon>
        <taxon>Rhizophagus</taxon>
    </lineage>
</organism>